<dbReference type="InterPro" id="IPR050782">
    <property type="entry name" value="PP1_regulatory_subunit_3"/>
</dbReference>
<dbReference type="PANTHER" id="PTHR12307">
    <property type="entry name" value="PROTEIN PHOSPHATASE 1 REGULATORY SUBUNIT"/>
    <property type="match status" value="1"/>
</dbReference>
<dbReference type="AlphaFoldDB" id="A0A1V8TQU9"/>
<feature type="domain" description="CBM21" evidence="2">
    <location>
        <begin position="257"/>
        <end position="368"/>
    </location>
</feature>
<dbReference type="GO" id="GO:2001069">
    <property type="term" value="F:glycogen binding"/>
    <property type="evidence" value="ECO:0007669"/>
    <property type="project" value="TreeGrafter"/>
</dbReference>
<gene>
    <name evidence="3" type="ORF">B0A48_01997</name>
</gene>
<feature type="compositionally biased region" description="Polar residues" evidence="1">
    <location>
        <begin position="89"/>
        <end position="100"/>
    </location>
</feature>
<keyword evidence="4" id="KW-1185">Reference proteome</keyword>
<dbReference type="EMBL" id="NAJO01000003">
    <property type="protein sequence ID" value="OQO13766.1"/>
    <property type="molecule type" value="Genomic_DNA"/>
</dbReference>
<feature type="compositionally biased region" description="Polar residues" evidence="1">
    <location>
        <begin position="122"/>
        <end position="146"/>
    </location>
</feature>
<dbReference type="STRING" id="1507870.A0A1V8TQU9"/>
<sequence length="669" mass="72608">MTSSQGPPTPTAEVPDNSIQATDFAQRSSTRQCPPPVNHILIPTGAVISPPDSSEDSDGDDNKKRGRQMELRELQDAVRSIDQKKSGSPEATQERTTSASEPALQIVSPTALSAEARKISHSRSSTETAIIIPRTTSFAESPVQVTDESDEDDDDGVPSKPSLVRKKSGELVKPALRPSSRRRYSSMPGTPTYSKSVHFNDNDNQTRHFLQVDKPMAVSAGTSPVESYESESEYPFDDQRQAKREIKLTNFPTDSFERQTRPIRVERIFLASDMETLVGKVAVQNISFHKLVVARFTFDSWKTTSEVVAEFNNDPTNPVNDGCDRFIFQIKLSDAANVDHKTLLLCTRYNVNGQEYWDNNDDKNYQVDFVKNATTRAAQFKPASTLGARPLNAIPRSRQSPPQSAHGRDRQDSTDDEFGTRNGGATYHFAPNDSFLAESGGSIKLKPKVKRASAIPTGQVQAHNSLGGRYDFGVSLSAALTSAQDKLGRSSGLMGGATQKGSGSYFGLQDRRDGPTAVEHDKPELYGGRPAIGSDQYRDLVQKFCYFTTSGTGKTSTATSRNVSGSVPDNTAVSTIPRSEPPAEADTLDDASSSSSSGTSSPTAMLDGNNDRKSPASASSPFVSRSNSPTPFAPEYVHRAASPTSFGYPYYNAAQESYFDSPQLTAIQG</sequence>
<dbReference type="GO" id="GO:0005979">
    <property type="term" value="P:regulation of glycogen biosynthetic process"/>
    <property type="evidence" value="ECO:0007669"/>
    <property type="project" value="TreeGrafter"/>
</dbReference>
<feature type="compositionally biased region" description="Polar residues" evidence="1">
    <location>
        <begin position="17"/>
        <end position="32"/>
    </location>
</feature>
<organism evidence="3 4">
    <name type="scientific">Cryoendolithus antarcticus</name>
    <dbReference type="NCBI Taxonomy" id="1507870"/>
    <lineage>
        <taxon>Eukaryota</taxon>
        <taxon>Fungi</taxon>
        <taxon>Dikarya</taxon>
        <taxon>Ascomycota</taxon>
        <taxon>Pezizomycotina</taxon>
        <taxon>Dothideomycetes</taxon>
        <taxon>Dothideomycetidae</taxon>
        <taxon>Cladosporiales</taxon>
        <taxon>Cladosporiaceae</taxon>
        <taxon>Cryoendolithus</taxon>
    </lineage>
</organism>
<accession>A0A1V8TQU9</accession>
<dbReference type="InterPro" id="IPR038175">
    <property type="entry name" value="CBM21_dom_sf"/>
</dbReference>
<name>A0A1V8TQU9_9PEZI</name>
<evidence type="ECO:0000313" key="4">
    <source>
        <dbReference type="Proteomes" id="UP000192596"/>
    </source>
</evidence>
<feature type="compositionally biased region" description="Polar residues" evidence="1">
    <location>
        <begin position="616"/>
        <end position="630"/>
    </location>
</feature>
<dbReference type="PANTHER" id="PTHR12307:SF36">
    <property type="entry name" value="GLYCOGEN-BINDING SUBUNIT 76A"/>
    <property type="match status" value="1"/>
</dbReference>
<feature type="region of interest" description="Disordered" evidence="1">
    <location>
        <begin position="552"/>
        <end position="635"/>
    </location>
</feature>
<dbReference type="InParanoid" id="A0A1V8TQU9"/>
<dbReference type="InterPro" id="IPR005036">
    <property type="entry name" value="CBM21_dom"/>
</dbReference>
<proteinExistence type="predicted"/>
<feature type="compositionally biased region" description="Polar residues" evidence="1">
    <location>
        <begin position="187"/>
        <end position="197"/>
    </location>
</feature>
<dbReference type="Proteomes" id="UP000192596">
    <property type="component" value="Unassembled WGS sequence"/>
</dbReference>
<feature type="compositionally biased region" description="Low complexity" evidence="1">
    <location>
        <begin position="590"/>
        <end position="604"/>
    </location>
</feature>
<dbReference type="OrthoDB" id="1881at2759"/>
<feature type="region of interest" description="Disordered" evidence="1">
    <location>
        <begin position="489"/>
        <end position="532"/>
    </location>
</feature>
<feature type="region of interest" description="Disordered" evidence="1">
    <location>
        <begin position="381"/>
        <end position="432"/>
    </location>
</feature>
<dbReference type="GO" id="GO:0000164">
    <property type="term" value="C:protein phosphatase type 1 complex"/>
    <property type="evidence" value="ECO:0007669"/>
    <property type="project" value="TreeGrafter"/>
</dbReference>
<protein>
    <recommendedName>
        <fullName evidence="2">CBM21 domain-containing protein</fullName>
    </recommendedName>
</protein>
<evidence type="ECO:0000313" key="3">
    <source>
        <dbReference type="EMBL" id="OQO13766.1"/>
    </source>
</evidence>
<dbReference type="GO" id="GO:0008157">
    <property type="term" value="F:protein phosphatase 1 binding"/>
    <property type="evidence" value="ECO:0007669"/>
    <property type="project" value="TreeGrafter"/>
</dbReference>
<reference evidence="4" key="1">
    <citation type="submission" date="2017-03" db="EMBL/GenBank/DDBJ databases">
        <title>Genomes of endolithic fungi from Antarctica.</title>
        <authorList>
            <person name="Coleine C."/>
            <person name="Masonjones S."/>
            <person name="Stajich J.E."/>
        </authorList>
    </citation>
    <scope>NUCLEOTIDE SEQUENCE [LARGE SCALE GENOMIC DNA]</scope>
    <source>
        <strain evidence="4">CCFEE 5527</strain>
    </source>
</reference>
<evidence type="ECO:0000259" key="2">
    <source>
        <dbReference type="PROSITE" id="PS51159"/>
    </source>
</evidence>
<feature type="compositionally biased region" description="Basic and acidic residues" evidence="1">
    <location>
        <begin position="509"/>
        <end position="524"/>
    </location>
</feature>
<dbReference type="PROSITE" id="PS51159">
    <property type="entry name" value="CBM21"/>
    <property type="match status" value="1"/>
</dbReference>
<feature type="region of interest" description="Disordered" evidence="1">
    <location>
        <begin position="1"/>
        <end position="198"/>
    </location>
</feature>
<feature type="compositionally biased region" description="Polar residues" evidence="1">
    <location>
        <begin position="561"/>
        <end position="577"/>
    </location>
</feature>
<feature type="compositionally biased region" description="Basic and acidic residues" evidence="1">
    <location>
        <begin position="60"/>
        <end position="87"/>
    </location>
</feature>
<evidence type="ECO:0000256" key="1">
    <source>
        <dbReference type="SAM" id="MobiDB-lite"/>
    </source>
</evidence>
<comment type="caution">
    <text evidence="3">The sequence shown here is derived from an EMBL/GenBank/DDBJ whole genome shotgun (WGS) entry which is preliminary data.</text>
</comment>
<feature type="compositionally biased region" description="Acidic residues" evidence="1">
    <location>
        <begin position="147"/>
        <end position="156"/>
    </location>
</feature>
<dbReference type="Pfam" id="PF03370">
    <property type="entry name" value="CBM_21"/>
    <property type="match status" value="1"/>
</dbReference>
<dbReference type="Gene3D" id="2.60.40.2440">
    <property type="entry name" value="Carbohydrate binding type-21 domain"/>
    <property type="match status" value="1"/>
</dbReference>